<evidence type="ECO:0008006" key="6">
    <source>
        <dbReference type="Google" id="ProtNLM"/>
    </source>
</evidence>
<proteinExistence type="predicted"/>
<dbReference type="Proteomes" id="UP000290540">
    <property type="component" value="Unassembled WGS sequence"/>
</dbReference>
<dbReference type="Pfam" id="PF12697">
    <property type="entry name" value="Abhydrolase_6"/>
    <property type="match status" value="1"/>
</dbReference>
<evidence type="ECO:0000259" key="3">
    <source>
        <dbReference type="Pfam" id="PF24883"/>
    </source>
</evidence>
<evidence type="ECO:0000259" key="2">
    <source>
        <dbReference type="Pfam" id="PF12697"/>
    </source>
</evidence>
<feature type="domain" description="AB hydrolase-1" evidence="2">
    <location>
        <begin position="24"/>
        <end position="164"/>
    </location>
</feature>
<dbReference type="AlphaFoldDB" id="A0A4Q2UYD1"/>
<evidence type="ECO:0000313" key="5">
    <source>
        <dbReference type="Proteomes" id="UP000290540"/>
    </source>
</evidence>
<dbReference type="SUPFAM" id="SSF52540">
    <property type="entry name" value="P-loop containing nucleoside triphosphate hydrolases"/>
    <property type="match status" value="1"/>
</dbReference>
<sequence length="646" mass="73289">MAQRNRPPLQVVYESQKDDVQIDIIAVHGLGANVDWSWTWKDQANLGHLVKWLEDPDMLPAVVPRSRIMLYNYDSRWHADAPKTRLQLCGEDLVRNIHAFRRGTAGRPIIFVGHSLGGNVIQHGLLYANFENDFKDVANSTVGVVFLGSPLRGTKLQFLPRLFTTMMQPVGSHDGITKELAYDDPGLRDKLQGFCRMLNTLSIPASCFFELYESDYGQRRFVSGVIKGMVVEETSACIPGHNRIPLQADHFKMNKFSGPNDRSFLSVSEEIRRMCANALDIVQRRMQPNPIITDRDYILKHRPEARDCLRALFLSDPFEDMQEMKRKKGRRATGTCDWILGTEALTTWLDNKHDATSSSPPSEILWLYGNPGTGKSTMSIFLAEELSQIFSATTQKTLAYFFCDSGYDTRKTATAVVRGLLLQLLQQHPSLLDHVLPKFEEREAKAFDSFDALWAMFMNAAADKATGRKYCIIDALDECERESQEVILDQLQETFGSSKSSNHELNICILIASRPYPEIRETLEEFMSKDLSSFEESKRDIDKFIDEKVAHLKNKKKYTVKVADQVVQILREQSESIFLWVGLACEELASKRVASKDAVKCLQAMPRGLHSLYKSLLDTALESDGDDGVTTKCWKYQGFPSRHDQS</sequence>
<dbReference type="Gene3D" id="3.40.50.300">
    <property type="entry name" value="P-loop containing nucleotide triphosphate hydrolases"/>
    <property type="match status" value="1"/>
</dbReference>
<feature type="domain" description="Nephrocystin 3-like N-terminal" evidence="3">
    <location>
        <begin position="334"/>
        <end position="514"/>
    </location>
</feature>
<name>A0A4Q2UYD1_FUSOX</name>
<evidence type="ECO:0000256" key="1">
    <source>
        <dbReference type="ARBA" id="ARBA00022737"/>
    </source>
</evidence>
<dbReference type="Gene3D" id="3.40.50.1820">
    <property type="entry name" value="alpha/beta hydrolase"/>
    <property type="match status" value="1"/>
</dbReference>
<protein>
    <recommendedName>
        <fullName evidence="6">NACHT domain-containing protein</fullName>
    </recommendedName>
</protein>
<organism evidence="4 5">
    <name type="scientific">Fusarium oxysporum f. sp. narcissi</name>
    <dbReference type="NCBI Taxonomy" id="451672"/>
    <lineage>
        <taxon>Eukaryota</taxon>
        <taxon>Fungi</taxon>
        <taxon>Dikarya</taxon>
        <taxon>Ascomycota</taxon>
        <taxon>Pezizomycotina</taxon>
        <taxon>Sordariomycetes</taxon>
        <taxon>Hypocreomycetidae</taxon>
        <taxon>Hypocreales</taxon>
        <taxon>Nectriaceae</taxon>
        <taxon>Fusarium</taxon>
        <taxon>Fusarium oxysporum species complex</taxon>
    </lineage>
</organism>
<dbReference type="InterPro" id="IPR029058">
    <property type="entry name" value="AB_hydrolase_fold"/>
</dbReference>
<evidence type="ECO:0000313" key="4">
    <source>
        <dbReference type="EMBL" id="RYC78700.1"/>
    </source>
</evidence>
<accession>A0A4Q2UYD1</accession>
<dbReference type="EMBL" id="MQTW01000981">
    <property type="protein sequence ID" value="RYC78700.1"/>
    <property type="molecule type" value="Genomic_DNA"/>
</dbReference>
<gene>
    <name evidence="4" type="ORF">BFJ63_vAg18425</name>
</gene>
<dbReference type="SUPFAM" id="SSF53474">
    <property type="entry name" value="alpha/beta-Hydrolases"/>
    <property type="match status" value="1"/>
</dbReference>
<comment type="caution">
    <text evidence="4">The sequence shown here is derived from an EMBL/GenBank/DDBJ whole genome shotgun (WGS) entry which is preliminary data.</text>
</comment>
<keyword evidence="1" id="KW-0677">Repeat</keyword>
<reference evidence="4 5" key="1">
    <citation type="submission" date="2016-12" db="EMBL/GenBank/DDBJ databases">
        <title>Draft genome sequence of Fusarium oxysporum causing rot on Narcissus.</title>
        <authorList>
            <person name="Armitage A.D."/>
            <person name="Taylor A."/>
            <person name="Clarkson J.P."/>
            <person name="Harrison R.J."/>
            <person name="Jackson A.C."/>
        </authorList>
    </citation>
    <scope>NUCLEOTIDE SEQUENCE [LARGE SCALE GENOMIC DNA]</scope>
    <source>
        <strain evidence="4 5">N139</strain>
    </source>
</reference>
<dbReference type="Pfam" id="PF24883">
    <property type="entry name" value="NPHP3_N"/>
    <property type="match status" value="1"/>
</dbReference>
<dbReference type="InterPro" id="IPR056884">
    <property type="entry name" value="NPHP3-like_N"/>
</dbReference>
<dbReference type="InterPro" id="IPR000073">
    <property type="entry name" value="AB_hydrolase_1"/>
</dbReference>
<dbReference type="PANTHER" id="PTHR10039">
    <property type="entry name" value="AMELOGENIN"/>
    <property type="match status" value="1"/>
</dbReference>
<dbReference type="InterPro" id="IPR027417">
    <property type="entry name" value="P-loop_NTPase"/>
</dbReference>